<keyword evidence="5" id="KW-0508">mRNA splicing</keyword>
<dbReference type="PROSITE" id="PS50294">
    <property type="entry name" value="WD_REPEATS_REGION"/>
    <property type="match status" value="6"/>
</dbReference>
<dbReference type="STRING" id="765915.A0A1Y2H8K1"/>
<dbReference type="OrthoDB" id="674604at2759"/>
<dbReference type="GO" id="GO:0016607">
    <property type="term" value="C:nuclear speck"/>
    <property type="evidence" value="ECO:0007669"/>
    <property type="project" value="UniProtKB-SubCell"/>
</dbReference>
<dbReference type="Proteomes" id="UP000193411">
    <property type="component" value="Unassembled WGS sequence"/>
</dbReference>
<dbReference type="PRINTS" id="PR00320">
    <property type="entry name" value="GPROTEINBRPT"/>
</dbReference>
<evidence type="ECO:0000256" key="1">
    <source>
        <dbReference type="ARBA" id="ARBA00004324"/>
    </source>
</evidence>
<dbReference type="EMBL" id="MCFL01000073">
    <property type="protein sequence ID" value="ORZ30845.1"/>
    <property type="molecule type" value="Genomic_DNA"/>
</dbReference>
<evidence type="ECO:0000256" key="8">
    <source>
        <dbReference type="PROSITE-ProRule" id="PRU00221"/>
    </source>
</evidence>
<comment type="similarity">
    <text evidence="6">Belongs to the WD repeat SMU1 family.</text>
</comment>
<dbReference type="PROSITE" id="PS50897">
    <property type="entry name" value="CTLH"/>
    <property type="match status" value="1"/>
</dbReference>
<feature type="compositionally biased region" description="Low complexity" evidence="9">
    <location>
        <begin position="1"/>
        <end position="15"/>
    </location>
</feature>
<feature type="region of interest" description="Disordered" evidence="9">
    <location>
        <begin position="513"/>
        <end position="536"/>
    </location>
</feature>
<protein>
    <recommendedName>
        <fullName evidence="7">WD40 repeat-containing protein SMU1</fullName>
    </recommendedName>
</protein>
<comment type="caution">
    <text evidence="11">The sequence shown here is derived from an EMBL/GenBank/DDBJ whole genome shotgun (WGS) entry which is preliminary data.</text>
</comment>
<feature type="repeat" description="WD" evidence="8">
    <location>
        <begin position="667"/>
        <end position="708"/>
    </location>
</feature>
<dbReference type="Pfam" id="PF00400">
    <property type="entry name" value="WD40"/>
    <property type="match status" value="7"/>
</dbReference>
<evidence type="ECO:0000256" key="3">
    <source>
        <dbReference type="ARBA" id="ARBA00022664"/>
    </source>
</evidence>
<evidence type="ECO:0000256" key="7">
    <source>
        <dbReference type="ARBA" id="ARBA00026184"/>
    </source>
</evidence>
<gene>
    <name evidence="11" type="ORF">BCR44DRAFT_145053</name>
</gene>
<dbReference type="AlphaFoldDB" id="A0A1Y2H8K1"/>
<dbReference type="InterPro" id="IPR006594">
    <property type="entry name" value="LisH"/>
</dbReference>
<dbReference type="GO" id="GO:0000398">
    <property type="term" value="P:mRNA splicing, via spliceosome"/>
    <property type="evidence" value="ECO:0007669"/>
    <property type="project" value="InterPro"/>
</dbReference>
<dbReference type="InterPro" id="IPR001680">
    <property type="entry name" value="WD40_rpt"/>
</dbReference>
<dbReference type="PROSITE" id="PS50896">
    <property type="entry name" value="LISH"/>
    <property type="match status" value="1"/>
</dbReference>
<sequence>MSMPASSSLPSSGAAIGTISRTNSADPTPSGTNAAVPTTHGGDALPRDLPSASSSMSSFANVTFGVSSENRVEERKRTMLAQASSNTLVNHHLRSLGRHMDLLNPADSKIKEDIVRLMVQYLTDEGYLASKLTLQDEANVRIHEAAERQTDLRRLRKAILDGDWAEVDKLVLSSSSSSAARAAALLGKHHKPFLYALYKQQFLELIEHHEVHKAFTFLTKRLKPLEALQATADEFRDLCYLLTAKSVHDAPAFRNWEGIGPGRERLAEQLQAMVDLEGVDREVFIPPNRLITLLRQAVAYQVEFARYHPKVPPRIQTLLEDYTTLIVPNAVRHTLSGHKDNVKCTSFVGADGQYLVSGSSDNTARLWNTETGAPIAILSGHTSRIWDLSSEPSGQYVATASGDGTVRLWDVQRIVASAGNVAATAATASSAITAPMLAATDPELQSVDPSLTLPPNSLPTINSPHLILSGPDQSDIYSVGFHPAGQHLATGGYDRCVRLWDVATGTAVKTFAAGIPGTSSGGPSGGSSSSSHHHGPGHTLAVTAVAFTPMGNLVVSGSKDSTLRFWDLVSGLCVRTLTSHLGEVTSVSLSPSGTYLLTSSKDNANRLWDMRMLPRPLRRLKGHTNTAKNFVRAAFAGPSDGMLVVGGSEDGVGYVWDRESGAVLQKLRGHRGIVYDVRWNARQQLLASCSDDGTVRTWAFDEGRPMGGEEDLY</sequence>
<keyword evidence="4" id="KW-0677">Repeat</keyword>
<dbReference type="InterPro" id="IPR019775">
    <property type="entry name" value="WD40_repeat_CS"/>
</dbReference>
<dbReference type="InterPro" id="IPR036322">
    <property type="entry name" value="WD40_repeat_dom_sf"/>
</dbReference>
<proteinExistence type="inferred from homology"/>
<dbReference type="SMART" id="SM00320">
    <property type="entry name" value="WD40"/>
    <property type="match status" value="7"/>
</dbReference>
<dbReference type="PANTHER" id="PTHR22848">
    <property type="entry name" value="WD40 REPEAT PROTEIN"/>
    <property type="match status" value="1"/>
</dbReference>
<keyword evidence="12" id="KW-1185">Reference proteome</keyword>
<feature type="compositionally biased region" description="Polar residues" evidence="9">
    <location>
        <begin position="19"/>
        <end position="36"/>
    </location>
</feature>
<dbReference type="InterPro" id="IPR015943">
    <property type="entry name" value="WD40/YVTN_repeat-like_dom_sf"/>
</dbReference>
<dbReference type="PROSITE" id="PS50082">
    <property type="entry name" value="WD_REPEATS_2"/>
    <property type="match status" value="6"/>
</dbReference>
<keyword evidence="3" id="KW-0507">mRNA processing</keyword>
<dbReference type="InterPro" id="IPR045184">
    <property type="entry name" value="SMU1"/>
</dbReference>
<feature type="repeat" description="WD" evidence="8">
    <location>
        <begin position="535"/>
        <end position="576"/>
    </location>
</feature>
<keyword evidence="2 8" id="KW-0853">WD repeat</keyword>
<feature type="repeat" description="WD" evidence="8">
    <location>
        <begin position="469"/>
        <end position="510"/>
    </location>
</feature>
<dbReference type="Gene3D" id="2.130.10.10">
    <property type="entry name" value="YVTN repeat-like/Quinoprotein amine dehydrogenase"/>
    <property type="match status" value="4"/>
</dbReference>
<feature type="domain" description="CTLH" evidence="10">
    <location>
        <begin position="151"/>
        <end position="213"/>
    </location>
</feature>
<feature type="region of interest" description="Disordered" evidence="9">
    <location>
        <begin position="1"/>
        <end position="53"/>
    </location>
</feature>
<dbReference type="PROSITE" id="PS00678">
    <property type="entry name" value="WD_REPEATS_1"/>
    <property type="match status" value="4"/>
</dbReference>
<organism evidence="11 12">
    <name type="scientific">Catenaria anguillulae PL171</name>
    <dbReference type="NCBI Taxonomy" id="765915"/>
    <lineage>
        <taxon>Eukaryota</taxon>
        <taxon>Fungi</taxon>
        <taxon>Fungi incertae sedis</taxon>
        <taxon>Blastocladiomycota</taxon>
        <taxon>Blastocladiomycetes</taxon>
        <taxon>Blastocladiales</taxon>
        <taxon>Catenariaceae</taxon>
        <taxon>Catenaria</taxon>
    </lineage>
</organism>
<dbReference type="SUPFAM" id="SSF50978">
    <property type="entry name" value="WD40 repeat-like"/>
    <property type="match status" value="1"/>
</dbReference>
<dbReference type="InterPro" id="IPR006595">
    <property type="entry name" value="CTLH_C"/>
</dbReference>
<evidence type="ECO:0000313" key="12">
    <source>
        <dbReference type="Proteomes" id="UP000193411"/>
    </source>
</evidence>
<evidence type="ECO:0000256" key="4">
    <source>
        <dbReference type="ARBA" id="ARBA00022737"/>
    </source>
</evidence>
<reference evidence="11 12" key="1">
    <citation type="submission" date="2016-07" db="EMBL/GenBank/DDBJ databases">
        <title>Pervasive Adenine N6-methylation of Active Genes in Fungi.</title>
        <authorList>
            <consortium name="DOE Joint Genome Institute"/>
            <person name="Mondo S.J."/>
            <person name="Dannebaum R.O."/>
            <person name="Kuo R.C."/>
            <person name="Labutti K."/>
            <person name="Haridas S."/>
            <person name="Kuo A."/>
            <person name="Salamov A."/>
            <person name="Ahrendt S.R."/>
            <person name="Lipzen A."/>
            <person name="Sullivan W."/>
            <person name="Andreopoulos W.B."/>
            <person name="Clum A."/>
            <person name="Lindquist E."/>
            <person name="Daum C."/>
            <person name="Ramamoorthy G.K."/>
            <person name="Gryganskyi A."/>
            <person name="Culley D."/>
            <person name="Magnuson J.K."/>
            <person name="James T.Y."/>
            <person name="O'Malley M.A."/>
            <person name="Stajich J.E."/>
            <person name="Spatafora J.W."/>
            <person name="Visel A."/>
            <person name="Grigoriev I.V."/>
        </authorList>
    </citation>
    <scope>NUCLEOTIDE SEQUENCE [LARGE SCALE GENOMIC DNA]</scope>
    <source>
        <strain evidence="11 12">PL171</strain>
    </source>
</reference>
<feature type="repeat" description="WD" evidence="8">
    <location>
        <begin position="577"/>
        <end position="611"/>
    </location>
</feature>
<comment type="subcellular location">
    <subcellularLocation>
        <location evidence="1">Nucleus speckle</location>
    </subcellularLocation>
</comment>
<evidence type="ECO:0000259" key="10">
    <source>
        <dbReference type="PROSITE" id="PS50897"/>
    </source>
</evidence>
<dbReference type="CDD" id="cd00200">
    <property type="entry name" value="WD40"/>
    <property type="match status" value="1"/>
</dbReference>
<dbReference type="InterPro" id="IPR020472">
    <property type="entry name" value="WD40_PAC1"/>
</dbReference>
<name>A0A1Y2H8K1_9FUNG</name>
<evidence type="ECO:0000256" key="9">
    <source>
        <dbReference type="SAM" id="MobiDB-lite"/>
    </source>
</evidence>
<feature type="repeat" description="WD" evidence="8">
    <location>
        <begin position="378"/>
        <end position="412"/>
    </location>
</feature>
<feature type="repeat" description="WD" evidence="8">
    <location>
        <begin position="335"/>
        <end position="377"/>
    </location>
</feature>
<evidence type="ECO:0000256" key="2">
    <source>
        <dbReference type="ARBA" id="ARBA00022574"/>
    </source>
</evidence>
<evidence type="ECO:0000256" key="5">
    <source>
        <dbReference type="ARBA" id="ARBA00023187"/>
    </source>
</evidence>
<evidence type="ECO:0000313" key="11">
    <source>
        <dbReference type="EMBL" id="ORZ30845.1"/>
    </source>
</evidence>
<evidence type="ECO:0000256" key="6">
    <source>
        <dbReference type="ARBA" id="ARBA00025801"/>
    </source>
</evidence>
<accession>A0A1Y2H8K1</accession>